<dbReference type="OrthoDB" id="547920at2759"/>
<dbReference type="PaxDb" id="3055-EDP05237"/>
<dbReference type="EMBL" id="CM008973">
    <property type="protein sequence ID" value="PNW74966.1"/>
    <property type="molecule type" value="Genomic_DNA"/>
</dbReference>
<reference evidence="2 3" key="1">
    <citation type="journal article" date="2007" name="Science">
        <title>The Chlamydomonas genome reveals the evolution of key animal and plant functions.</title>
        <authorList>
            <person name="Merchant S.S."/>
            <person name="Prochnik S.E."/>
            <person name="Vallon O."/>
            <person name="Harris E.H."/>
            <person name="Karpowicz S.J."/>
            <person name="Witman G.B."/>
            <person name="Terry A."/>
            <person name="Salamov A."/>
            <person name="Fritz-Laylin L.K."/>
            <person name="Marechal-Drouard L."/>
            <person name="Marshall W.F."/>
            <person name="Qu L.H."/>
            <person name="Nelson D.R."/>
            <person name="Sanderfoot A.A."/>
            <person name="Spalding M.H."/>
            <person name="Kapitonov V.V."/>
            <person name="Ren Q."/>
            <person name="Ferris P."/>
            <person name="Lindquist E."/>
            <person name="Shapiro H."/>
            <person name="Lucas S.M."/>
            <person name="Grimwood J."/>
            <person name="Schmutz J."/>
            <person name="Cardol P."/>
            <person name="Cerutti H."/>
            <person name="Chanfreau G."/>
            <person name="Chen C.L."/>
            <person name="Cognat V."/>
            <person name="Croft M.T."/>
            <person name="Dent R."/>
            <person name="Dutcher S."/>
            <person name="Fernandez E."/>
            <person name="Fukuzawa H."/>
            <person name="Gonzalez-Ballester D."/>
            <person name="Gonzalez-Halphen D."/>
            <person name="Hallmann A."/>
            <person name="Hanikenne M."/>
            <person name="Hippler M."/>
            <person name="Inwood W."/>
            <person name="Jabbari K."/>
            <person name="Kalanon M."/>
            <person name="Kuras R."/>
            <person name="Lefebvre P.A."/>
            <person name="Lemaire S.D."/>
            <person name="Lobanov A.V."/>
            <person name="Lohr M."/>
            <person name="Manuell A."/>
            <person name="Meier I."/>
            <person name="Mets L."/>
            <person name="Mittag M."/>
            <person name="Mittelmeier T."/>
            <person name="Moroney J.V."/>
            <person name="Moseley J."/>
            <person name="Napoli C."/>
            <person name="Nedelcu A.M."/>
            <person name="Niyogi K."/>
            <person name="Novoselov S.V."/>
            <person name="Paulsen I.T."/>
            <person name="Pazour G."/>
            <person name="Purton S."/>
            <person name="Ral J.P."/>
            <person name="Riano-Pachon D.M."/>
            <person name="Riekhof W."/>
            <person name="Rymarquis L."/>
            <person name="Schroda M."/>
            <person name="Stern D."/>
            <person name="Umen J."/>
            <person name="Willows R."/>
            <person name="Wilson N."/>
            <person name="Zimmer S.L."/>
            <person name="Allmer J."/>
            <person name="Balk J."/>
            <person name="Bisova K."/>
            <person name="Chen C.J."/>
            <person name="Elias M."/>
            <person name="Gendler K."/>
            <person name="Hauser C."/>
            <person name="Lamb M.R."/>
            <person name="Ledford H."/>
            <person name="Long J.C."/>
            <person name="Minagawa J."/>
            <person name="Page M.D."/>
            <person name="Pan J."/>
            <person name="Pootakham W."/>
            <person name="Roje S."/>
            <person name="Rose A."/>
            <person name="Stahlberg E."/>
            <person name="Terauchi A.M."/>
            <person name="Yang P."/>
            <person name="Ball S."/>
            <person name="Bowler C."/>
            <person name="Dieckmann C.L."/>
            <person name="Gladyshev V.N."/>
            <person name="Green P."/>
            <person name="Jorgensen R."/>
            <person name="Mayfield S."/>
            <person name="Mueller-Roeber B."/>
            <person name="Rajamani S."/>
            <person name="Sayre R.T."/>
            <person name="Brokstein P."/>
            <person name="Dubchak I."/>
            <person name="Goodstein D."/>
            <person name="Hornick L."/>
            <person name="Huang Y.W."/>
            <person name="Jhaveri J."/>
            <person name="Luo Y."/>
            <person name="Martinez D."/>
            <person name="Ngau W.C."/>
            <person name="Otillar B."/>
            <person name="Poliakov A."/>
            <person name="Porter A."/>
            <person name="Szajkowski L."/>
            <person name="Werner G."/>
            <person name="Zhou K."/>
            <person name="Grigoriev I.V."/>
            <person name="Rokhsar D.S."/>
            <person name="Grossman A.R."/>
        </authorList>
    </citation>
    <scope>NUCLEOTIDE SEQUENCE [LARGE SCALE GENOMIC DNA]</scope>
    <source>
        <strain evidence="3">CC-503</strain>
    </source>
</reference>
<dbReference type="AlphaFoldDB" id="A8IJE5"/>
<feature type="compositionally biased region" description="Gly residues" evidence="1">
    <location>
        <begin position="132"/>
        <end position="144"/>
    </location>
</feature>
<dbReference type="GeneID" id="5716409"/>
<organism evidence="2 3">
    <name type="scientific">Chlamydomonas reinhardtii</name>
    <name type="common">Chlamydomonas smithii</name>
    <dbReference type="NCBI Taxonomy" id="3055"/>
    <lineage>
        <taxon>Eukaryota</taxon>
        <taxon>Viridiplantae</taxon>
        <taxon>Chlorophyta</taxon>
        <taxon>core chlorophytes</taxon>
        <taxon>Chlorophyceae</taxon>
        <taxon>CS clade</taxon>
        <taxon>Chlamydomonadales</taxon>
        <taxon>Chlamydomonadaceae</taxon>
        <taxon>Chlamydomonas</taxon>
    </lineage>
</organism>
<proteinExistence type="predicted"/>
<name>A8IJE5_CHLRE</name>
<sequence length="144" mass="15539">MKPGFGAKKNKKKNKGKKDKKDKNAAGMETDEVNMGDVQPDYTIPKDTSVTAELTAKDRQKGRMQLKSALKVKVAGLKKARAKLTKVPGNKVQRKEVSEAKQEALTELAELQKDKTAKKKNKKKNKKKGGAAAAGGGGGDTMDE</sequence>
<accession>A8IJE5</accession>
<protein>
    <submittedName>
        <fullName evidence="2">Uncharacterized protein</fullName>
    </submittedName>
</protein>
<dbReference type="RefSeq" id="XP_001690791.1">
    <property type="nucleotide sequence ID" value="XM_001690739.2"/>
</dbReference>
<dbReference type="InParanoid" id="A8IJE5"/>
<feature type="region of interest" description="Disordered" evidence="1">
    <location>
        <begin position="1"/>
        <end position="62"/>
    </location>
</feature>
<evidence type="ECO:0000313" key="2">
    <source>
        <dbReference type="EMBL" id="PNW74966.1"/>
    </source>
</evidence>
<dbReference type="OMA" id="DRQKGRM"/>
<gene>
    <name evidence="2" type="ORF">CHLRE_12g502300v5</name>
</gene>
<feature type="compositionally biased region" description="Basic residues" evidence="1">
    <location>
        <begin position="116"/>
        <end position="129"/>
    </location>
</feature>
<dbReference type="Proteomes" id="UP000006906">
    <property type="component" value="Chromosome 12"/>
</dbReference>
<evidence type="ECO:0000313" key="3">
    <source>
        <dbReference type="Proteomes" id="UP000006906"/>
    </source>
</evidence>
<dbReference type="Gramene" id="PNW74966">
    <property type="protein sequence ID" value="PNW74966"/>
    <property type="gene ID" value="CHLRE_12g502300v5"/>
</dbReference>
<feature type="compositionally biased region" description="Basic residues" evidence="1">
    <location>
        <begin position="8"/>
        <end position="18"/>
    </location>
</feature>
<keyword evidence="3" id="KW-1185">Reference proteome</keyword>
<dbReference type="KEGG" id="cre:CHLRE_12g502300v5"/>
<feature type="region of interest" description="Disordered" evidence="1">
    <location>
        <begin position="110"/>
        <end position="144"/>
    </location>
</feature>
<dbReference type="HOGENOM" id="CLU_1799178_0_0_1"/>
<evidence type="ECO:0000256" key="1">
    <source>
        <dbReference type="SAM" id="MobiDB-lite"/>
    </source>
</evidence>